<dbReference type="GO" id="GO:0016787">
    <property type="term" value="F:hydrolase activity"/>
    <property type="evidence" value="ECO:0007669"/>
    <property type="project" value="UniProtKB-KW"/>
</dbReference>
<organism evidence="2 3">
    <name type="scientific">Desulfoscipio gibsoniae DSM 7213</name>
    <dbReference type="NCBI Taxonomy" id="767817"/>
    <lineage>
        <taxon>Bacteria</taxon>
        <taxon>Bacillati</taxon>
        <taxon>Bacillota</taxon>
        <taxon>Clostridia</taxon>
        <taxon>Eubacteriales</taxon>
        <taxon>Desulfallaceae</taxon>
        <taxon>Desulfoscipio</taxon>
    </lineage>
</organism>
<dbReference type="PANTHER" id="PTHR30399:SF1">
    <property type="entry name" value="UTP PYROPHOSPHATASE"/>
    <property type="match status" value="1"/>
</dbReference>
<dbReference type="InterPro" id="IPR002725">
    <property type="entry name" value="YgjP-like_metallopeptidase"/>
</dbReference>
<proteinExistence type="predicted"/>
<evidence type="ECO:0000313" key="3">
    <source>
        <dbReference type="Proteomes" id="UP000013520"/>
    </source>
</evidence>
<keyword evidence="2" id="KW-0378">Hydrolase</keyword>
<dbReference type="AlphaFoldDB" id="R4KHB1"/>
<sequence>MKGEIAYGSILIEFQVIHMVRKSLEIAVHPDSTVVIKAPAGIRFEEIKMRVCKRAGWIKRQLDYFRQFEPKTPPRQYVGGETHLYLGKQYRLKIISGERDGVKLVRGYFLIQVKDNASSDKVKSLLEAWYADKATGRFRESFERCWPSFEKLSLTKPRLQIRCMKKRWGSLSKNGTLTLNADLIRAPKECIDYVVAHELCHLKYHDHSPAFYGLLDRVMPDWKKRKHKLELALV</sequence>
<dbReference type="RefSeq" id="WP_006524127.1">
    <property type="nucleotide sequence ID" value="NC_021184.1"/>
</dbReference>
<dbReference type="CDD" id="cd07344">
    <property type="entry name" value="M48_yhfN_like"/>
    <property type="match status" value="1"/>
</dbReference>
<dbReference type="Gene3D" id="3.30.2010.10">
    <property type="entry name" value="Metalloproteases ('zincins'), catalytic domain"/>
    <property type="match status" value="1"/>
</dbReference>
<dbReference type="eggNOG" id="COG1451">
    <property type="taxonomic scope" value="Bacteria"/>
</dbReference>
<dbReference type="PANTHER" id="PTHR30399">
    <property type="entry name" value="UNCHARACTERIZED PROTEIN YGJP"/>
    <property type="match status" value="1"/>
</dbReference>
<dbReference type="KEGG" id="dgi:Desgi_3244"/>
<reference evidence="2 3" key="1">
    <citation type="submission" date="2012-01" db="EMBL/GenBank/DDBJ databases">
        <title>Complete sequence of Desulfotomaculum gibsoniae DSM 7213.</title>
        <authorList>
            <consortium name="US DOE Joint Genome Institute"/>
            <person name="Lucas S."/>
            <person name="Han J."/>
            <person name="Lapidus A."/>
            <person name="Cheng J.-F."/>
            <person name="Goodwin L."/>
            <person name="Pitluck S."/>
            <person name="Peters L."/>
            <person name="Ovchinnikova G."/>
            <person name="Teshima H."/>
            <person name="Detter J.C."/>
            <person name="Han C."/>
            <person name="Tapia R."/>
            <person name="Land M."/>
            <person name="Hauser L."/>
            <person name="Kyrpides N."/>
            <person name="Ivanova N."/>
            <person name="Pagani I."/>
            <person name="Parshina S."/>
            <person name="Plugge C."/>
            <person name="Muyzer G."/>
            <person name="Kuever J."/>
            <person name="Ivanova A."/>
            <person name="Nazina T."/>
            <person name="Klenk H.-P."/>
            <person name="Brambilla E."/>
            <person name="Spring S."/>
            <person name="Stams A.F."/>
            <person name="Woyke T."/>
        </authorList>
    </citation>
    <scope>NUCLEOTIDE SEQUENCE [LARGE SCALE GENOMIC DNA]</scope>
    <source>
        <strain evidence="2 3">DSM 7213</strain>
    </source>
</reference>
<keyword evidence="3" id="KW-1185">Reference proteome</keyword>
<dbReference type="Pfam" id="PF01863">
    <property type="entry name" value="YgjP-like"/>
    <property type="match status" value="1"/>
</dbReference>
<evidence type="ECO:0000259" key="1">
    <source>
        <dbReference type="Pfam" id="PF01863"/>
    </source>
</evidence>
<name>R4KHB1_9FIRM</name>
<accession>R4KHB1</accession>
<dbReference type="EMBL" id="CP003273">
    <property type="protein sequence ID" value="AGL02593.1"/>
    <property type="molecule type" value="Genomic_DNA"/>
</dbReference>
<dbReference type="InterPro" id="IPR053136">
    <property type="entry name" value="UTP_pyrophosphatase-like"/>
</dbReference>
<dbReference type="HOGENOM" id="CLU_065947_1_1_9"/>
<protein>
    <submittedName>
        <fullName evidence="2">Putative metal-dependent hydrolase</fullName>
    </submittedName>
</protein>
<evidence type="ECO:0000313" key="2">
    <source>
        <dbReference type="EMBL" id="AGL02593.1"/>
    </source>
</evidence>
<feature type="domain" description="YgjP-like metallopeptidase" evidence="1">
    <location>
        <begin position="22"/>
        <end position="230"/>
    </location>
</feature>
<gene>
    <name evidence="2" type="ORF">Desgi_3244</name>
</gene>
<dbReference type="STRING" id="767817.Desgi_3244"/>
<dbReference type="Proteomes" id="UP000013520">
    <property type="component" value="Chromosome"/>
</dbReference>